<dbReference type="SUPFAM" id="SSF46626">
    <property type="entry name" value="Cytochrome c"/>
    <property type="match status" value="1"/>
</dbReference>
<dbReference type="PANTHER" id="PTHR35008">
    <property type="entry name" value="BLL4482 PROTEIN-RELATED"/>
    <property type="match status" value="1"/>
</dbReference>
<reference evidence="7 8" key="1">
    <citation type="submission" date="2016-06" db="EMBL/GenBank/DDBJ databases">
        <title>Microsymbionts genomes from the relict species Vavilovia formosa.</title>
        <authorList>
            <person name="Chirak E."/>
            <person name="Kimeklis A."/>
            <person name="Andronov E."/>
        </authorList>
    </citation>
    <scope>NUCLEOTIDE SEQUENCE [LARGE SCALE GENOMIC DNA]</scope>
    <source>
        <strain evidence="7 8">Vaf10</strain>
    </source>
</reference>
<name>A0A1B1CGG1_RHILE</name>
<dbReference type="EMBL" id="CP016286">
    <property type="protein sequence ID" value="ANP88838.1"/>
    <property type="molecule type" value="Genomic_DNA"/>
</dbReference>
<dbReference type="Gene3D" id="1.10.760.10">
    <property type="entry name" value="Cytochrome c-like domain"/>
    <property type="match status" value="1"/>
</dbReference>
<sequence length="185" mass="19267">MSIHDFGSAVTRVASRAVRRVLPAAFAALAAAIGSSPAGAADSELVERGKYLVTIASCTDCHTPGHFLGKPDMTRHLGGSEVGFEIPDVGVFYGPNLTPDEATGLGRWSERDIVTAIRTGKRPDGRMLAPIMPWAALAELTESDAGAIAAYLKSLPPVSNKVPGPFGPGEAPTSFVMKIVAPAEK</sequence>
<dbReference type="AlphaFoldDB" id="A0A1B1CGG1"/>
<evidence type="ECO:0000256" key="3">
    <source>
        <dbReference type="ARBA" id="ARBA00023004"/>
    </source>
</evidence>
<gene>
    <name evidence="7" type="ORF">BA011_15375</name>
</gene>
<dbReference type="Pfam" id="PF00034">
    <property type="entry name" value="Cytochrom_C"/>
    <property type="match status" value="1"/>
</dbReference>
<evidence type="ECO:0000313" key="7">
    <source>
        <dbReference type="EMBL" id="ANP88838.1"/>
    </source>
</evidence>
<dbReference type="RefSeq" id="WP_065282557.1">
    <property type="nucleotide sequence ID" value="NZ_CP016286.1"/>
</dbReference>
<dbReference type="GO" id="GO:0046872">
    <property type="term" value="F:metal ion binding"/>
    <property type="evidence" value="ECO:0007669"/>
    <property type="project" value="UniProtKB-KW"/>
</dbReference>
<dbReference type="InterPro" id="IPR051459">
    <property type="entry name" value="Cytochrome_c-type_DH"/>
</dbReference>
<dbReference type="InterPro" id="IPR036909">
    <property type="entry name" value="Cyt_c-like_dom_sf"/>
</dbReference>
<organism evidence="7 8">
    <name type="scientific">Rhizobium leguminosarum</name>
    <dbReference type="NCBI Taxonomy" id="384"/>
    <lineage>
        <taxon>Bacteria</taxon>
        <taxon>Pseudomonadati</taxon>
        <taxon>Pseudomonadota</taxon>
        <taxon>Alphaproteobacteria</taxon>
        <taxon>Hyphomicrobiales</taxon>
        <taxon>Rhizobiaceae</taxon>
        <taxon>Rhizobium/Agrobacterium group</taxon>
        <taxon>Rhizobium</taxon>
    </lineage>
</organism>
<feature type="domain" description="Cytochrome c" evidence="6">
    <location>
        <begin position="44"/>
        <end position="156"/>
    </location>
</feature>
<keyword evidence="1 4" id="KW-0349">Heme</keyword>
<keyword evidence="5" id="KW-0732">Signal</keyword>
<dbReference type="GO" id="GO:0009055">
    <property type="term" value="F:electron transfer activity"/>
    <property type="evidence" value="ECO:0007669"/>
    <property type="project" value="InterPro"/>
</dbReference>
<evidence type="ECO:0000256" key="2">
    <source>
        <dbReference type="ARBA" id="ARBA00022723"/>
    </source>
</evidence>
<proteinExistence type="predicted"/>
<evidence type="ECO:0000256" key="1">
    <source>
        <dbReference type="ARBA" id="ARBA00022617"/>
    </source>
</evidence>
<protein>
    <submittedName>
        <fullName evidence="7">Cytochrome C</fullName>
    </submittedName>
</protein>
<dbReference type="InterPro" id="IPR009056">
    <property type="entry name" value="Cyt_c-like_dom"/>
</dbReference>
<evidence type="ECO:0000256" key="4">
    <source>
        <dbReference type="PROSITE-ProRule" id="PRU00433"/>
    </source>
</evidence>
<dbReference type="OrthoDB" id="9811281at2"/>
<feature type="chain" id="PRO_5008520931" evidence="5">
    <location>
        <begin position="41"/>
        <end position="185"/>
    </location>
</feature>
<evidence type="ECO:0000256" key="5">
    <source>
        <dbReference type="SAM" id="SignalP"/>
    </source>
</evidence>
<dbReference type="Proteomes" id="UP000092691">
    <property type="component" value="Chromosome"/>
</dbReference>
<evidence type="ECO:0000313" key="8">
    <source>
        <dbReference type="Proteomes" id="UP000092691"/>
    </source>
</evidence>
<dbReference type="GO" id="GO:0020037">
    <property type="term" value="F:heme binding"/>
    <property type="evidence" value="ECO:0007669"/>
    <property type="project" value="InterPro"/>
</dbReference>
<feature type="signal peptide" evidence="5">
    <location>
        <begin position="1"/>
        <end position="40"/>
    </location>
</feature>
<evidence type="ECO:0000259" key="6">
    <source>
        <dbReference type="PROSITE" id="PS51007"/>
    </source>
</evidence>
<keyword evidence="2 4" id="KW-0479">Metal-binding</keyword>
<accession>A0A1B1CGG1</accession>
<dbReference type="PANTHER" id="PTHR35008:SF4">
    <property type="entry name" value="BLL4482 PROTEIN"/>
    <property type="match status" value="1"/>
</dbReference>
<dbReference type="PROSITE" id="PS51007">
    <property type="entry name" value="CYTC"/>
    <property type="match status" value="1"/>
</dbReference>
<keyword evidence="3 4" id="KW-0408">Iron</keyword>